<evidence type="ECO:0000259" key="1">
    <source>
        <dbReference type="Pfam" id="PF06985"/>
    </source>
</evidence>
<feature type="domain" description="Heterokaryon incompatibility" evidence="1">
    <location>
        <begin position="25"/>
        <end position="113"/>
    </location>
</feature>
<dbReference type="Pfam" id="PF06985">
    <property type="entry name" value="HET"/>
    <property type="match status" value="1"/>
</dbReference>
<evidence type="ECO:0000313" key="3">
    <source>
        <dbReference type="EMBL" id="RYO59943.1"/>
    </source>
</evidence>
<evidence type="ECO:0000259" key="2">
    <source>
        <dbReference type="Pfam" id="PF17106"/>
    </source>
</evidence>
<gene>
    <name evidence="3" type="ORF">AA0113_g7409</name>
</gene>
<reference evidence="4" key="1">
    <citation type="journal article" date="2019" name="bioRxiv">
        <title>Genomics, evolutionary history and diagnostics of the Alternaria alternata species group including apple and Asian pear pathotypes.</title>
        <authorList>
            <person name="Armitage A.D."/>
            <person name="Cockerton H.M."/>
            <person name="Sreenivasaprasad S."/>
            <person name="Woodhall J.W."/>
            <person name="Lane C.R."/>
            <person name="Harrison R.J."/>
            <person name="Clarkson J.P."/>
        </authorList>
    </citation>
    <scope>NUCLEOTIDE SEQUENCE [LARGE SCALE GENOMIC DNA]</scope>
    <source>
        <strain evidence="4">RGR 97.0016</strain>
    </source>
</reference>
<dbReference type="Proteomes" id="UP000293823">
    <property type="component" value="Unassembled WGS sequence"/>
</dbReference>
<proteinExistence type="predicted"/>
<accession>A0A4Q4RS13</accession>
<sequence>MHLLQVRDAETFSLVERFDDEVPEYAILSHTWGHSDDEATYQDLQNNTARGKKGYDKLTFCGSQAMKDGLQYFWIDTCCINKHSSAELSEAINSMFQWYKRASKCYVYLSDVRLENHSSIDNCADNQDQWKRAFKNSRWFTRRWTLQELLAPKCLEFFSADRKSLGKKKDLVKEIVKITRIPPEVLRNERPISDCSVKERMDWARNRKAKRDEDEAYSLLGIFGVHMPLIYGEGSNQAFKRLHRAIRESKEDDSEHFRESSMGPFRRGATRYTVYDGTQYNNTGSGIQLSGNFTGPINFR</sequence>
<dbReference type="InterPro" id="IPR010730">
    <property type="entry name" value="HET"/>
</dbReference>
<evidence type="ECO:0000313" key="4">
    <source>
        <dbReference type="Proteomes" id="UP000293823"/>
    </source>
</evidence>
<keyword evidence="4" id="KW-1185">Reference proteome</keyword>
<dbReference type="AlphaFoldDB" id="A0A4Q4RS13"/>
<dbReference type="OrthoDB" id="674604at2759"/>
<feature type="domain" description="NACHT-NTPase sigma" evidence="2">
    <location>
        <begin position="277"/>
        <end position="299"/>
    </location>
</feature>
<protein>
    <recommendedName>
        <fullName evidence="5">Heterokaryon incompatibility domain-containing protein</fullName>
    </recommendedName>
</protein>
<dbReference type="EMBL" id="PEJP01000028">
    <property type="protein sequence ID" value="RYO59943.1"/>
    <property type="molecule type" value="Genomic_DNA"/>
</dbReference>
<organism evidence="3 4">
    <name type="scientific">Alternaria arborescens</name>
    <dbReference type="NCBI Taxonomy" id="156630"/>
    <lineage>
        <taxon>Eukaryota</taxon>
        <taxon>Fungi</taxon>
        <taxon>Dikarya</taxon>
        <taxon>Ascomycota</taxon>
        <taxon>Pezizomycotina</taxon>
        <taxon>Dothideomycetes</taxon>
        <taxon>Pleosporomycetidae</taxon>
        <taxon>Pleosporales</taxon>
        <taxon>Pleosporineae</taxon>
        <taxon>Pleosporaceae</taxon>
        <taxon>Alternaria</taxon>
        <taxon>Alternaria sect. Alternaria</taxon>
    </lineage>
</organism>
<dbReference type="Pfam" id="PF17106">
    <property type="entry name" value="NACHT_sigma"/>
    <property type="match status" value="1"/>
</dbReference>
<comment type="caution">
    <text evidence="3">The sequence shown here is derived from an EMBL/GenBank/DDBJ whole genome shotgun (WGS) entry which is preliminary data.</text>
</comment>
<dbReference type="InterPro" id="IPR031353">
    <property type="entry name" value="NACHT_sigma"/>
</dbReference>
<dbReference type="PANTHER" id="PTHR10622">
    <property type="entry name" value="HET DOMAIN-CONTAINING PROTEIN"/>
    <property type="match status" value="1"/>
</dbReference>
<evidence type="ECO:0008006" key="5">
    <source>
        <dbReference type="Google" id="ProtNLM"/>
    </source>
</evidence>
<dbReference type="PANTHER" id="PTHR10622:SF11">
    <property type="entry name" value="HET-DOMAIN-CONTAINING PROTEIN"/>
    <property type="match status" value="1"/>
</dbReference>
<name>A0A4Q4RS13_9PLEO</name>